<dbReference type="SUPFAM" id="SSF53300">
    <property type="entry name" value="vWA-like"/>
    <property type="match status" value="1"/>
</dbReference>
<dbReference type="PROSITE" id="PS50234">
    <property type="entry name" value="VWFA"/>
    <property type="match status" value="1"/>
</dbReference>
<organism evidence="1">
    <name type="scientific">Gordonia amarae</name>
    <dbReference type="NCBI Taxonomy" id="36821"/>
    <lineage>
        <taxon>Bacteria</taxon>
        <taxon>Bacillati</taxon>
        <taxon>Actinomycetota</taxon>
        <taxon>Actinomycetes</taxon>
        <taxon>Mycobacteriales</taxon>
        <taxon>Gordoniaceae</taxon>
        <taxon>Gordonia</taxon>
    </lineage>
</organism>
<name>A0A857KR33_9ACTN</name>
<dbReference type="EMBL" id="CP045810">
    <property type="protein sequence ID" value="QHN41839.1"/>
    <property type="molecule type" value="Genomic_DNA"/>
</dbReference>
<evidence type="ECO:0000313" key="1">
    <source>
        <dbReference type="EMBL" id="QHN41839.1"/>
    </source>
</evidence>
<dbReference type="InterPro" id="IPR002035">
    <property type="entry name" value="VWF_A"/>
</dbReference>
<reference evidence="1" key="1">
    <citation type="journal article" date="2021" name="Nat. Microbiol.">
        <title>Cocultivation of an ultrasmall environmental parasitic bacterium with lytic ability against bacteria associated with wastewater foams.</title>
        <authorList>
            <person name="Batinovic S."/>
            <person name="Rose J.J.A."/>
            <person name="Ratcliffe J."/>
            <person name="Seviour R.J."/>
            <person name="Petrovski S."/>
        </authorList>
    </citation>
    <scope>NUCLEOTIDE SEQUENCE</scope>
    <source>
        <strain evidence="1">CON44</strain>
    </source>
</reference>
<accession>A0A857KR33</accession>
<dbReference type="Pfam" id="PF13531">
    <property type="entry name" value="SBP_bac_11"/>
    <property type="match status" value="1"/>
</dbReference>
<dbReference type="AlphaFoldDB" id="A0A857KR33"/>
<sequence>MWTVTALALVAALVSGILLWRNDSSGCSGRETVRVAAEPAIADALTGLADLTAADGSCFDYAIESIAGGYVPELLTRGEGAPELWVADSQSKARRVIAQTRRGSGFVAESLATTPAVVVGTDPGTYPGWVDVLRRPNLQIGSPVSSTAADAPIVGSLAAELSGRLTRADRLAAMAGLADRRNRAVPMADPKSTDESRLMSAGATASVVVTSEQQFMTFKRHYPNSSLISTVPSDGTVLLDYPLVNTAGSDQAADAGVTLLKAARSQAGRKILTGQGFRAPDGTGVGKPVKTLTIDPARVDAAVDEWTAMALPTRTILALDVSTSLRMPAADSTRAALVIDGALGWLRQLPPNTDVGMWIYSLNKGGNGQDWLETVPSRRLGDPVRSWTQRDILDESINRSLKAELGGGRALYDTILAGYKAVLNGYDADYTNTLTIVTDGRDDDLQGPTPATLIDQLKRLADPGRPVRVVVLGVSADVDRATLTTITNVTGGGTSVTADPYGIQGLFAGAVRPRLSPPVNPIGADGK</sequence>
<proteinExistence type="predicted"/>
<protein>
    <submittedName>
        <fullName evidence="1">Uncharacterized protein</fullName>
    </submittedName>
</protein>
<dbReference type="InterPro" id="IPR036465">
    <property type="entry name" value="vWFA_dom_sf"/>
</dbReference>
<gene>
    <name evidence="1" type="ORF">GII30_06035</name>
</gene>
<dbReference type="Gene3D" id="3.40.50.410">
    <property type="entry name" value="von Willebrand factor, type A domain"/>
    <property type="match status" value="1"/>
</dbReference>